<dbReference type="Proteomes" id="UP001165679">
    <property type="component" value="Unassembled WGS sequence"/>
</dbReference>
<feature type="chain" id="PRO_5041468856" description="Lipoprotein" evidence="1">
    <location>
        <begin position="26"/>
        <end position="207"/>
    </location>
</feature>
<keyword evidence="3" id="KW-1185">Reference proteome</keyword>
<feature type="signal peptide" evidence="1">
    <location>
        <begin position="1"/>
        <end position="25"/>
    </location>
</feature>
<dbReference type="PROSITE" id="PS51257">
    <property type="entry name" value="PROKAR_LIPOPROTEIN"/>
    <property type="match status" value="1"/>
</dbReference>
<reference evidence="2" key="1">
    <citation type="submission" date="2022-09" db="EMBL/GenBank/DDBJ databases">
        <title>Rhodovastum sp. nov. RN2-1 isolated from soil in Seongnam, South Korea.</title>
        <authorList>
            <person name="Le N.T."/>
        </authorList>
    </citation>
    <scope>NUCLEOTIDE SEQUENCE</scope>
    <source>
        <strain evidence="2">RN2-1</strain>
    </source>
</reference>
<name>A0AA41YU23_9PROT</name>
<gene>
    <name evidence="2" type="ORF">OL599_18575</name>
</gene>
<evidence type="ECO:0000313" key="3">
    <source>
        <dbReference type="Proteomes" id="UP001165679"/>
    </source>
</evidence>
<keyword evidence="1" id="KW-0732">Signal</keyword>
<dbReference type="AlphaFoldDB" id="A0AA41YU23"/>
<accession>A0AA41YU23</accession>
<organism evidence="2 3">
    <name type="scientific">Limobrevibacterium gyesilva</name>
    <dbReference type="NCBI Taxonomy" id="2991712"/>
    <lineage>
        <taxon>Bacteria</taxon>
        <taxon>Pseudomonadati</taxon>
        <taxon>Pseudomonadota</taxon>
        <taxon>Alphaproteobacteria</taxon>
        <taxon>Acetobacterales</taxon>
        <taxon>Acetobacteraceae</taxon>
        <taxon>Limobrevibacterium</taxon>
    </lineage>
</organism>
<dbReference type="RefSeq" id="WP_264715383.1">
    <property type="nucleotide sequence ID" value="NZ_JAPDNT010000021.1"/>
</dbReference>
<evidence type="ECO:0000313" key="2">
    <source>
        <dbReference type="EMBL" id="MCW3476573.1"/>
    </source>
</evidence>
<evidence type="ECO:0008006" key="4">
    <source>
        <dbReference type="Google" id="ProtNLM"/>
    </source>
</evidence>
<sequence>MNTARPRLLRHLPAGAATLLLAACANPQGELRVAIPPHAAPASRSALAQAPAQTIEVPPFREPAPSGPPGRIGERKSLGGVTASAVAIDPPPGRLLRDAFAAELTAAGHRVAASAPGSASISAEVGSFALRTDVNTPYWDVTLDATIAVTARAGERSAVRGYTAQCRERSLAWPGEEGIRKVVGNCVDALARQFRDDITLARVLGAP</sequence>
<dbReference type="EMBL" id="JAPDNT010000021">
    <property type="protein sequence ID" value="MCW3476573.1"/>
    <property type="molecule type" value="Genomic_DNA"/>
</dbReference>
<proteinExistence type="predicted"/>
<evidence type="ECO:0000256" key="1">
    <source>
        <dbReference type="SAM" id="SignalP"/>
    </source>
</evidence>
<reference evidence="2" key="2">
    <citation type="submission" date="2022-10" db="EMBL/GenBank/DDBJ databases">
        <authorList>
            <person name="Trinh H.N."/>
        </authorList>
    </citation>
    <scope>NUCLEOTIDE SEQUENCE</scope>
    <source>
        <strain evidence="2">RN2-1</strain>
    </source>
</reference>
<comment type="caution">
    <text evidence="2">The sequence shown here is derived from an EMBL/GenBank/DDBJ whole genome shotgun (WGS) entry which is preliminary data.</text>
</comment>
<protein>
    <recommendedName>
        <fullName evidence="4">Lipoprotein</fullName>
    </recommendedName>
</protein>